<dbReference type="Proteomes" id="UP001596388">
    <property type="component" value="Unassembled WGS sequence"/>
</dbReference>
<comment type="caution">
    <text evidence="2">The sequence shown here is derived from an EMBL/GenBank/DDBJ whole genome shotgun (WGS) entry which is preliminary data.</text>
</comment>
<keyword evidence="1" id="KW-0472">Membrane</keyword>
<gene>
    <name evidence="2" type="ORF">ACFQKD_06555</name>
</gene>
<feature type="transmembrane region" description="Helical" evidence="1">
    <location>
        <begin position="287"/>
        <end position="318"/>
    </location>
</feature>
<feature type="transmembrane region" description="Helical" evidence="1">
    <location>
        <begin position="89"/>
        <end position="108"/>
    </location>
</feature>
<reference evidence="2 3" key="1">
    <citation type="journal article" date="2019" name="Int. J. Syst. Evol. Microbiol.">
        <title>The Global Catalogue of Microorganisms (GCM) 10K type strain sequencing project: providing services to taxonomists for standard genome sequencing and annotation.</title>
        <authorList>
            <consortium name="The Broad Institute Genomics Platform"/>
            <consortium name="The Broad Institute Genome Sequencing Center for Infectious Disease"/>
            <person name="Wu L."/>
            <person name="Ma J."/>
        </authorList>
    </citation>
    <scope>NUCLEOTIDE SEQUENCE [LARGE SCALE GENOMIC DNA]</scope>
    <source>
        <strain evidence="2 3">DT55</strain>
    </source>
</reference>
<dbReference type="AlphaFoldDB" id="A0ABD5WW43"/>
<dbReference type="GeneID" id="79269142"/>
<feature type="transmembrane region" description="Helical" evidence="1">
    <location>
        <begin position="48"/>
        <end position="69"/>
    </location>
</feature>
<keyword evidence="3" id="KW-1185">Reference proteome</keyword>
<evidence type="ECO:0000313" key="3">
    <source>
        <dbReference type="Proteomes" id="UP001596388"/>
    </source>
</evidence>
<organism evidence="2 3">
    <name type="scientific">Halobaculum marinum</name>
    <dbReference type="NCBI Taxonomy" id="3031996"/>
    <lineage>
        <taxon>Archaea</taxon>
        <taxon>Methanobacteriati</taxon>
        <taxon>Methanobacteriota</taxon>
        <taxon>Stenosarchaea group</taxon>
        <taxon>Halobacteria</taxon>
        <taxon>Halobacteriales</taxon>
        <taxon>Haloferacaceae</taxon>
        <taxon>Halobaculum</taxon>
    </lineage>
</organism>
<protein>
    <submittedName>
        <fullName evidence="2">Sulfate/molybdate transporter</fullName>
    </submittedName>
</protein>
<dbReference type="Pfam" id="PF16983">
    <property type="entry name" value="MFS_MOT1"/>
    <property type="match status" value="2"/>
</dbReference>
<dbReference type="EMBL" id="JBHTAG010000002">
    <property type="protein sequence ID" value="MFC7096963.1"/>
    <property type="molecule type" value="Genomic_DNA"/>
</dbReference>
<dbReference type="PANTHER" id="PTHR31970:SF9">
    <property type="entry name" value="MOLYBDATE TRANSPORTER 2"/>
    <property type="match status" value="1"/>
</dbReference>
<feature type="transmembrane region" description="Helical" evidence="1">
    <location>
        <begin position="20"/>
        <end position="41"/>
    </location>
</feature>
<evidence type="ECO:0000256" key="1">
    <source>
        <dbReference type="SAM" id="Phobius"/>
    </source>
</evidence>
<keyword evidence="1" id="KW-1133">Transmembrane helix</keyword>
<evidence type="ECO:0000313" key="2">
    <source>
        <dbReference type="EMBL" id="MFC7096963.1"/>
    </source>
</evidence>
<proteinExistence type="predicted"/>
<accession>A0ABD5WW43</accession>
<feature type="transmembrane region" description="Helical" evidence="1">
    <location>
        <begin position="330"/>
        <end position="356"/>
    </location>
</feature>
<feature type="transmembrane region" description="Helical" evidence="1">
    <location>
        <begin position="143"/>
        <end position="162"/>
    </location>
</feature>
<dbReference type="InterPro" id="IPR031563">
    <property type="entry name" value="MOT1/MOT2"/>
</dbReference>
<dbReference type="PANTHER" id="PTHR31970">
    <property type="match status" value="1"/>
</dbReference>
<keyword evidence="1" id="KW-0812">Transmembrane</keyword>
<sequence length="372" mass="36540">MALSERFEPTRAIRFDLGEWTGAVGDSVTVLPIVVALAALTPVSLPHALLFFGGFQVLWGVVYGLPLSVEPMKALAGLALAGALTAGEYVTAGLLAGVVLVVAAATGALSRVERYVGEPVVRGIQLAVALLLLRAGVDLGLAEPTLALAAAGVAGVVALAGFRRGAALAVLGVGLALALAETGVPSADLPAFTVFPTAAPALTTPALSATAGQLAMTVGNAAVATSLLLSDLFDADVAADRLSGSMGAMCLSAVPLGGVPMCHGSGGLAGKHAFGARTGGANLVLGGLYLAAVPFAGVVAAFPMPVLGVVLGFVGVHLGRRAVGVEGRGALALVALVGVVGVGWNVGAAFLVGLVADALRRRLAADAATTAN</sequence>
<name>A0ABD5WW43_9EURY</name>
<dbReference type="RefSeq" id="WP_390218863.1">
    <property type="nucleotide sequence ID" value="NZ_CP119989.1"/>
</dbReference>